<dbReference type="Pfam" id="PF00651">
    <property type="entry name" value="BTB"/>
    <property type="match status" value="1"/>
</dbReference>
<dbReference type="STRING" id="990121.A0A0V1AHL7"/>
<accession>A0A0V1AHL7</accession>
<keyword evidence="5" id="KW-1185">Reference proteome</keyword>
<name>A0A0V1AHL7_9BILA</name>
<proteinExistence type="predicted"/>
<dbReference type="InterPro" id="IPR015915">
    <property type="entry name" value="Kelch-typ_b-propeller"/>
</dbReference>
<dbReference type="SUPFAM" id="SSF54695">
    <property type="entry name" value="POZ domain"/>
    <property type="match status" value="1"/>
</dbReference>
<keyword evidence="1" id="KW-0880">Kelch repeat</keyword>
<dbReference type="SMART" id="SM00875">
    <property type="entry name" value="BACK"/>
    <property type="match status" value="1"/>
</dbReference>
<dbReference type="AlphaFoldDB" id="A0A0V1AHL7"/>
<dbReference type="InterPro" id="IPR011333">
    <property type="entry name" value="SKP1/BTB/POZ_sf"/>
</dbReference>
<feature type="domain" description="BTB" evidence="3">
    <location>
        <begin position="93"/>
        <end position="160"/>
    </location>
</feature>
<dbReference type="SMART" id="SM00225">
    <property type="entry name" value="BTB"/>
    <property type="match status" value="1"/>
</dbReference>
<dbReference type="InterPro" id="IPR006652">
    <property type="entry name" value="Kelch_1"/>
</dbReference>
<dbReference type="OrthoDB" id="45365at2759"/>
<evidence type="ECO:0000256" key="2">
    <source>
        <dbReference type="ARBA" id="ARBA00022737"/>
    </source>
</evidence>
<dbReference type="PRINTS" id="PR00501">
    <property type="entry name" value="KELCHREPEAT"/>
</dbReference>
<gene>
    <name evidence="4" type="primary">Klhl8</name>
    <name evidence="4" type="ORF">T12_6906</name>
</gene>
<reference evidence="4 5" key="1">
    <citation type="submission" date="2015-01" db="EMBL/GenBank/DDBJ databases">
        <title>Evolution of Trichinella species and genotypes.</title>
        <authorList>
            <person name="Korhonen P.K."/>
            <person name="Edoardo P."/>
            <person name="Giuseppe L.R."/>
            <person name="Gasser R.B."/>
        </authorList>
    </citation>
    <scope>NUCLEOTIDE SEQUENCE [LARGE SCALE GENOMIC DNA]</scope>
    <source>
        <strain evidence="4">ISS2496</strain>
    </source>
</reference>
<protein>
    <submittedName>
        <fullName evidence="4">Kelch-like protein 8</fullName>
    </submittedName>
</protein>
<dbReference type="Gene3D" id="3.30.710.10">
    <property type="entry name" value="Potassium Channel Kv1.1, Chain A"/>
    <property type="match status" value="1"/>
</dbReference>
<dbReference type="FunFam" id="1.25.40.420:FF:000001">
    <property type="entry name" value="Kelch-like family member 12"/>
    <property type="match status" value="1"/>
</dbReference>
<dbReference type="InterPro" id="IPR017096">
    <property type="entry name" value="BTB-kelch_protein"/>
</dbReference>
<evidence type="ECO:0000256" key="1">
    <source>
        <dbReference type="ARBA" id="ARBA00022441"/>
    </source>
</evidence>
<dbReference type="SMART" id="SM00612">
    <property type="entry name" value="Kelch"/>
    <property type="match status" value="6"/>
</dbReference>
<dbReference type="Pfam" id="PF07707">
    <property type="entry name" value="BACK"/>
    <property type="match status" value="1"/>
</dbReference>
<keyword evidence="2" id="KW-0677">Repeat</keyword>
<dbReference type="PROSITE" id="PS50097">
    <property type="entry name" value="BTB"/>
    <property type="match status" value="1"/>
</dbReference>
<sequence length="648" mass="72959">LFLKLAIYLHRRYFIVKKFKLQSLMMEAQSSRFVARFLPFINWECFLVDNDELWETFKNSSPDFAPKVDAVPEKHFSDSFELLNEFKLSGFLCDITIKVEGGEFRCHKSVLAATIPYFRSMFASEMKESHQEEVEIRGVSADSFKRILDFVYTGRVTLTMENVQYLLCTSSFFQVDNLFHFCETFLEQRLSPNNCLWIRKISLMYDCQYLLKCVDEYIFEHFKEVCEVPDFLEITFDHLEQLISDSNLNVSSESDVLAAVMKWVLFDMDARYRCLVDLFTRIRFQHLPLALLLRSVDADLLRKICSDVQVHEKLIHSLMTVLYQDTSVLNVANLLNIKPTLPRKSTAGVIFCVGGRGSHGFPFRSVEVYDWRRDRWFPVCSMIYQRRHVGVVSANGMVYAVGGHSGTDHLSSVEVFDPSIGFWASTASMNTNRRGIATAHLEGAIYAVGGLDDSACFSKVERYDVEMVSWSFVSRMNVPRGGVGVTTLGGYLFAIGGNNGTSALDSCERFSPYLNRWTTIASMVQRRAGAGVAALNGMIYAVGGFDDNSPLSSVERYDPALDIWTMVPPMSCPRGGVGVAAMGGRLYAVGGHDGTNYLNTVEAFDPVENKWTPVASTLHCRAGAGVAWCDCSVEMLISKTMAICRKSV</sequence>
<evidence type="ECO:0000259" key="3">
    <source>
        <dbReference type="PROSITE" id="PS50097"/>
    </source>
</evidence>
<dbReference type="PANTHER" id="PTHR45632:SF3">
    <property type="entry name" value="KELCH-LIKE PROTEIN 32"/>
    <property type="match status" value="1"/>
</dbReference>
<dbReference type="PIRSF" id="PIRSF037037">
    <property type="entry name" value="Kelch-like_protein_gigaxonin"/>
    <property type="match status" value="1"/>
</dbReference>
<organism evidence="4 5">
    <name type="scientific">Trichinella patagoniensis</name>
    <dbReference type="NCBI Taxonomy" id="990121"/>
    <lineage>
        <taxon>Eukaryota</taxon>
        <taxon>Metazoa</taxon>
        <taxon>Ecdysozoa</taxon>
        <taxon>Nematoda</taxon>
        <taxon>Enoplea</taxon>
        <taxon>Dorylaimia</taxon>
        <taxon>Trichinellida</taxon>
        <taxon>Trichinellidae</taxon>
        <taxon>Trichinella</taxon>
    </lineage>
</organism>
<evidence type="ECO:0000313" key="4">
    <source>
        <dbReference type="EMBL" id="KRY23961.1"/>
    </source>
</evidence>
<dbReference type="SUPFAM" id="SSF117281">
    <property type="entry name" value="Kelch motif"/>
    <property type="match status" value="2"/>
</dbReference>
<dbReference type="InterPro" id="IPR011705">
    <property type="entry name" value="BACK"/>
</dbReference>
<feature type="non-terminal residue" evidence="4">
    <location>
        <position position="1"/>
    </location>
</feature>
<dbReference type="Gene3D" id="2.120.10.80">
    <property type="entry name" value="Kelch-type beta propeller"/>
    <property type="match status" value="2"/>
</dbReference>
<dbReference type="Proteomes" id="UP000054783">
    <property type="component" value="Unassembled WGS sequence"/>
</dbReference>
<evidence type="ECO:0000313" key="5">
    <source>
        <dbReference type="Proteomes" id="UP000054783"/>
    </source>
</evidence>
<dbReference type="EMBL" id="JYDQ01000001">
    <property type="protein sequence ID" value="KRY23961.1"/>
    <property type="molecule type" value="Genomic_DNA"/>
</dbReference>
<dbReference type="InterPro" id="IPR000210">
    <property type="entry name" value="BTB/POZ_dom"/>
</dbReference>
<comment type="caution">
    <text evidence="4">The sequence shown here is derived from an EMBL/GenBank/DDBJ whole genome shotgun (WGS) entry which is preliminary data.</text>
</comment>
<dbReference type="Gene3D" id="1.25.40.420">
    <property type="match status" value="1"/>
</dbReference>
<dbReference type="Pfam" id="PF01344">
    <property type="entry name" value="Kelch_1"/>
    <property type="match status" value="5"/>
</dbReference>
<dbReference type="PANTHER" id="PTHR45632">
    <property type="entry name" value="LD33804P"/>
    <property type="match status" value="1"/>
</dbReference>